<sequence length="181" mass="19965">MSKPDLTADCSRCAALCCVTLSFDKSDKFAFDKPAGVPCRHLAQDHTCTIHDHLEEAGFAGCVQYDCQGAGQRVVQDLFGGRSWRDDPSLLEPMSEAFRAMRTIHEMLALLRTASRLTLTASQHERLQALEDDLLPPEGWTPETLKEFMKGASNRDLDSFLKSLRAVAGKEKPRHGGQGSS</sequence>
<evidence type="ECO:0008006" key="3">
    <source>
        <dbReference type="Google" id="ProtNLM"/>
    </source>
</evidence>
<comment type="caution">
    <text evidence="1">The sequence shown here is derived from an EMBL/GenBank/DDBJ whole genome shotgun (WGS) entry which is preliminary data.</text>
</comment>
<dbReference type="EMBL" id="QWFX01000016">
    <property type="protein sequence ID" value="RIJ26621.1"/>
    <property type="molecule type" value="Genomic_DNA"/>
</dbReference>
<keyword evidence="2" id="KW-1185">Reference proteome</keyword>
<name>A0A399R811_9PROT</name>
<evidence type="ECO:0000313" key="1">
    <source>
        <dbReference type="EMBL" id="RIJ26621.1"/>
    </source>
</evidence>
<evidence type="ECO:0000313" key="2">
    <source>
        <dbReference type="Proteomes" id="UP000266385"/>
    </source>
</evidence>
<protein>
    <recommendedName>
        <fullName evidence="3">Pentapeptide repeat-containing protein</fullName>
    </recommendedName>
</protein>
<dbReference type="AlphaFoldDB" id="A0A399R811"/>
<organism evidence="1 2">
    <name type="scientific">Henriciella mobilis</name>
    <dbReference type="NCBI Taxonomy" id="2305467"/>
    <lineage>
        <taxon>Bacteria</taxon>
        <taxon>Pseudomonadati</taxon>
        <taxon>Pseudomonadota</taxon>
        <taxon>Alphaproteobacteria</taxon>
        <taxon>Hyphomonadales</taxon>
        <taxon>Hyphomonadaceae</taxon>
        <taxon>Henriciella</taxon>
    </lineage>
</organism>
<gene>
    <name evidence="1" type="ORF">D1223_16840</name>
</gene>
<dbReference type="RefSeq" id="WP_119377514.1">
    <property type="nucleotide sequence ID" value="NZ_QWFX01000016.1"/>
</dbReference>
<dbReference type="Proteomes" id="UP000266385">
    <property type="component" value="Unassembled WGS sequence"/>
</dbReference>
<proteinExistence type="predicted"/>
<accession>A0A399R811</accession>
<dbReference type="OrthoDB" id="154708at2"/>
<reference evidence="1 2" key="1">
    <citation type="submission" date="2018-08" db="EMBL/GenBank/DDBJ databases">
        <title>Henriciella mobilis sp. nov., isolated from seawater.</title>
        <authorList>
            <person name="Cheng H."/>
            <person name="Wu Y.-H."/>
            <person name="Xu X.-W."/>
            <person name="Guo L.-L."/>
        </authorList>
    </citation>
    <scope>NUCLEOTIDE SEQUENCE [LARGE SCALE GENOMIC DNA]</scope>
    <source>
        <strain evidence="1 2">JN25</strain>
    </source>
</reference>